<organism evidence="2 3">
    <name type="scientific">Bradyrhizobium canariense</name>
    <dbReference type="NCBI Taxonomy" id="255045"/>
    <lineage>
        <taxon>Bacteria</taxon>
        <taxon>Pseudomonadati</taxon>
        <taxon>Pseudomonadota</taxon>
        <taxon>Alphaproteobacteria</taxon>
        <taxon>Hyphomicrobiales</taxon>
        <taxon>Nitrobacteraceae</taxon>
        <taxon>Bradyrhizobium</taxon>
    </lineage>
</organism>
<protein>
    <submittedName>
        <fullName evidence="2">Uncharacterized protein</fullName>
    </submittedName>
</protein>
<dbReference type="AlphaFoldDB" id="A0A1H1Q3R2"/>
<evidence type="ECO:0000256" key="1">
    <source>
        <dbReference type="SAM" id="MobiDB-lite"/>
    </source>
</evidence>
<feature type="compositionally biased region" description="Polar residues" evidence="1">
    <location>
        <begin position="1"/>
        <end position="24"/>
    </location>
</feature>
<sequence length="60" mass="5909">MGPSDRVQSLKTVGPANQGNSSVPANGRLVGIQAPPVDNPPLTDAVGVTGPPGMLSTADT</sequence>
<feature type="region of interest" description="Disordered" evidence="1">
    <location>
        <begin position="1"/>
        <end position="60"/>
    </location>
</feature>
<evidence type="ECO:0000313" key="2">
    <source>
        <dbReference type="EMBL" id="SDS17619.1"/>
    </source>
</evidence>
<keyword evidence="3" id="KW-1185">Reference proteome</keyword>
<proteinExistence type="predicted"/>
<gene>
    <name evidence="2" type="ORF">SAMN05444158_1244</name>
</gene>
<reference evidence="3" key="1">
    <citation type="submission" date="2016-10" db="EMBL/GenBank/DDBJ databases">
        <authorList>
            <person name="Varghese N."/>
            <person name="Submissions S."/>
        </authorList>
    </citation>
    <scope>NUCLEOTIDE SEQUENCE [LARGE SCALE GENOMIC DNA]</scope>
    <source>
        <strain evidence="3">GAS369</strain>
    </source>
</reference>
<evidence type="ECO:0000313" key="3">
    <source>
        <dbReference type="Proteomes" id="UP000243904"/>
    </source>
</evidence>
<dbReference type="EMBL" id="LT629750">
    <property type="protein sequence ID" value="SDS17619.1"/>
    <property type="molecule type" value="Genomic_DNA"/>
</dbReference>
<dbReference type="Proteomes" id="UP000243904">
    <property type="component" value="Chromosome I"/>
</dbReference>
<accession>A0A1H1Q3R2</accession>
<name>A0A1H1Q3R2_9BRAD</name>